<sequence length="213" mass="22279">MLAIWSDVGPEQETDYLHWLTREHAAERVGVPGFEAARVLRAELPGTCRYLILYELADPSVLAGADYLARLNAPTPWSSRVMPILRNFARGGGRVVAEAGAGQGGSLLALRLDRAPAGEAGPLQAIVAEDRICAARLIAVDAARTEVSTREKALRGGDGSFPGLLLIEATDADALRRALARHAAAVRDLGGEPAEATAYATAFALRGGAGTAG</sequence>
<comment type="caution">
    <text evidence="1">The sequence shown here is derived from an EMBL/GenBank/DDBJ whole genome shotgun (WGS) entry which is preliminary data.</text>
</comment>
<proteinExistence type="predicted"/>
<name>A0A9X1YAF1_9PROT</name>
<dbReference type="Proteomes" id="UP001139516">
    <property type="component" value="Unassembled WGS sequence"/>
</dbReference>
<keyword evidence="2" id="KW-1185">Reference proteome</keyword>
<reference evidence="1" key="1">
    <citation type="submission" date="2022-04" db="EMBL/GenBank/DDBJ databases">
        <title>Roseomonas acroporae sp. nov., isolated from coral Acropora digitifera.</title>
        <authorList>
            <person name="Sun H."/>
        </authorList>
    </citation>
    <scope>NUCLEOTIDE SEQUENCE</scope>
    <source>
        <strain evidence="1">NAR14</strain>
    </source>
</reference>
<protein>
    <submittedName>
        <fullName evidence="1">Uncharacterized protein</fullName>
    </submittedName>
</protein>
<accession>A0A9X1YAF1</accession>
<organism evidence="1 2">
    <name type="scientific">Roseomonas acroporae</name>
    <dbReference type="NCBI Taxonomy" id="2937791"/>
    <lineage>
        <taxon>Bacteria</taxon>
        <taxon>Pseudomonadati</taxon>
        <taxon>Pseudomonadota</taxon>
        <taxon>Alphaproteobacteria</taxon>
        <taxon>Acetobacterales</taxon>
        <taxon>Roseomonadaceae</taxon>
        <taxon>Roseomonas</taxon>
    </lineage>
</organism>
<dbReference type="EMBL" id="JALPRX010000073">
    <property type="protein sequence ID" value="MCK8786070.1"/>
    <property type="molecule type" value="Genomic_DNA"/>
</dbReference>
<dbReference type="AlphaFoldDB" id="A0A9X1YAF1"/>
<evidence type="ECO:0000313" key="2">
    <source>
        <dbReference type="Proteomes" id="UP001139516"/>
    </source>
</evidence>
<gene>
    <name evidence="1" type="ORF">M0638_16965</name>
</gene>
<evidence type="ECO:0000313" key="1">
    <source>
        <dbReference type="EMBL" id="MCK8786070.1"/>
    </source>
</evidence>
<dbReference type="RefSeq" id="WP_248668186.1">
    <property type="nucleotide sequence ID" value="NZ_JALPRX010000073.1"/>
</dbReference>